<dbReference type="Gene3D" id="1.20.1640.10">
    <property type="entry name" value="Multidrug efflux transporter AcrB transmembrane domain"/>
    <property type="match status" value="2"/>
</dbReference>
<comment type="subcellular location">
    <subcellularLocation>
        <location evidence="1">Cell membrane</location>
        <topology evidence="1">Multi-pass membrane protein</topology>
    </subcellularLocation>
</comment>
<feature type="transmembrane region" description="Helical" evidence="7">
    <location>
        <begin position="317"/>
        <end position="336"/>
    </location>
</feature>
<feature type="domain" description="Membrane transport protein MMPL" evidence="8">
    <location>
        <begin position="73"/>
        <end position="399"/>
    </location>
</feature>
<protein>
    <recommendedName>
        <fullName evidence="8">Membrane transport protein MMPL domain-containing protein</fullName>
    </recommendedName>
</protein>
<keyword evidence="6 7" id="KW-0472">Membrane</keyword>
<evidence type="ECO:0000256" key="6">
    <source>
        <dbReference type="ARBA" id="ARBA00023136"/>
    </source>
</evidence>
<keyword evidence="4 7" id="KW-0812">Transmembrane</keyword>
<feature type="transmembrane region" description="Helical" evidence="7">
    <location>
        <begin position="903"/>
        <end position="922"/>
    </location>
</feature>
<keyword evidence="10" id="KW-1185">Reference proteome</keyword>
<reference evidence="9 10" key="1">
    <citation type="submission" date="2018-05" db="EMBL/GenBank/DDBJ databases">
        <title>Kurthia sibirica genome sequence.</title>
        <authorList>
            <person name="Maclea K.S."/>
            <person name="Goen A.E."/>
        </authorList>
    </citation>
    <scope>NUCLEOTIDE SEQUENCE [LARGE SCALE GENOMIC DNA]</scope>
    <source>
        <strain evidence="9 10">ATCC 49154</strain>
    </source>
</reference>
<evidence type="ECO:0000259" key="8">
    <source>
        <dbReference type="Pfam" id="PF03176"/>
    </source>
</evidence>
<feature type="transmembrane region" description="Helical" evidence="7">
    <location>
        <begin position="342"/>
        <end position="367"/>
    </location>
</feature>
<evidence type="ECO:0000256" key="1">
    <source>
        <dbReference type="ARBA" id="ARBA00004651"/>
    </source>
</evidence>
<evidence type="ECO:0000313" key="9">
    <source>
        <dbReference type="EMBL" id="PWI26644.1"/>
    </source>
</evidence>
<name>A0A2U3AQ46_9BACL</name>
<evidence type="ECO:0000313" key="10">
    <source>
        <dbReference type="Proteomes" id="UP000245938"/>
    </source>
</evidence>
<evidence type="ECO:0000256" key="7">
    <source>
        <dbReference type="SAM" id="Phobius"/>
    </source>
</evidence>
<dbReference type="SUPFAM" id="SSF58104">
    <property type="entry name" value="Methyl-accepting chemotaxis protein (MCP) signaling domain"/>
    <property type="match status" value="1"/>
</dbReference>
<dbReference type="PANTHER" id="PTHR33406">
    <property type="entry name" value="MEMBRANE PROTEIN MJ1562-RELATED"/>
    <property type="match status" value="1"/>
</dbReference>
<dbReference type="PANTHER" id="PTHR33406:SF6">
    <property type="entry name" value="MEMBRANE PROTEIN YDGH-RELATED"/>
    <property type="match status" value="1"/>
</dbReference>
<comment type="caution">
    <text evidence="9">The sequence shown here is derived from an EMBL/GenBank/DDBJ whole genome shotgun (WGS) entry which is preliminary data.</text>
</comment>
<feature type="transmembrane region" description="Helical" evidence="7">
    <location>
        <begin position="1005"/>
        <end position="1024"/>
    </location>
</feature>
<feature type="transmembrane region" description="Helical" evidence="7">
    <location>
        <begin position="216"/>
        <end position="234"/>
    </location>
</feature>
<sequence length="1066" mass="118617">MSGLFSYVHSLLYRFFIALNLKVMKKMQGDNMITILRSKWTTIIALLAMLIGLYIVAPNLSSLVQQKGQITVPDRATSQQAKQLQQQFDEQLGRDRKGSMILVFHDEKGLDKKQHQAISQAEKLLLANKKEWHISALHTSRDENYRQQLVAKNGQTEMMLLQSTWQPNDKKELKIQLKQLQEATNNLALKPMFTAEWMVNDAINDNAQQGLKKTEMFTILFIIIVLLIIFRSIVTAIIPLVIIGIAYFMSSQIIAILAYYFNFPLSSYTQLFLVVVLFGIGTDYCILLLSRFKEELAHGHTLEVTVRTTFKTAGKTILFSAITVMVGFAAIGASSFKLYQSAVAVSVGVAVLLFIIWMLLPAVLLILGQKIFYPVKKVQSPAPSRFWHFLGRFSTTKPLRTLLLLATFIIPALLLYNDQVSYNSLNEMQQKSEPIKTFDIISQSFNAGEVLPTTIYIKNDDVMTTADYYTLIEKIAVTLQKDKGIEEVRSLTRPMGLPIQALYIHKQAALLNEGLQSGQKGLTTIQNGLATANDTIKNTQPSMTEATSGIEKLLIGTEELQNGVGTLSNSLEGIQTAMHEGKSSTEQMTVALEKIYAGAIKLQNAHQQLLAGYKEGATALQTVTSNYEQMTDSVIILSTQMQYMSPTAFRLLEMKHPTLRGDKKYIELKEAFLAARQQMPTVVENVEQLNTGLLQLQKAIGQANSNYSAALKKQELITDGLQQLMIATKNQMAGLQKLSTGQQQILQQLPKLSGGLSAINEGQTTVLVGFEVLNRQMTNLSQGLQSSVTGLTKVSGGMADARTYLSDLAKADKEAFNIPPHVLDSKEFKGILAQYMSVDGKIMRMDIILKAHPYSLEAMDDIRSLTNLLQQATKNTKLENAQIEIGGVTSQNVELAKLSKEDVMKTAIIMMIGIFLVLALVFKEYIMPLYLVLSLVLTYFLSMTINGWLYTSVFGFEGLSWLSPFFSFVILLALGIDYSIFLMMRYRENRLLQQEAAMHAAMTQIGSVILCAIFILAGTFAALIPSGMMSLIQIATIVITGLIIYAVLILPLCIPAMNQLSMRKKL</sequence>
<proteinExistence type="inferred from homology"/>
<organism evidence="9 10">
    <name type="scientific">Kurthia sibirica</name>
    <dbReference type="NCBI Taxonomy" id="202750"/>
    <lineage>
        <taxon>Bacteria</taxon>
        <taxon>Bacillati</taxon>
        <taxon>Bacillota</taxon>
        <taxon>Bacilli</taxon>
        <taxon>Bacillales</taxon>
        <taxon>Caryophanaceae</taxon>
        <taxon>Kurthia</taxon>
    </lineage>
</organism>
<feature type="transmembrane region" description="Helical" evidence="7">
    <location>
        <begin position="36"/>
        <end position="57"/>
    </location>
</feature>
<feature type="domain" description="Membrane transport protein MMPL" evidence="8">
    <location>
        <begin position="776"/>
        <end position="1058"/>
    </location>
</feature>
<dbReference type="Proteomes" id="UP000245938">
    <property type="component" value="Unassembled WGS sequence"/>
</dbReference>
<dbReference type="EMBL" id="QFVR01000002">
    <property type="protein sequence ID" value="PWI26644.1"/>
    <property type="molecule type" value="Genomic_DNA"/>
</dbReference>
<dbReference type="AlphaFoldDB" id="A0A2U3AQ46"/>
<keyword evidence="3" id="KW-1003">Cell membrane</keyword>
<feature type="transmembrane region" description="Helical" evidence="7">
    <location>
        <begin position="1030"/>
        <end position="1054"/>
    </location>
</feature>
<comment type="similarity">
    <text evidence="2">Belongs to the resistance-nodulation-cell division (RND) (TC 2.A.6) family. MmpL subfamily.</text>
</comment>
<accession>A0A2U3AQ46</accession>
<evidence type="ECO:0000256" key="5">
    <source>
        <dbReference type="ARBA" id="ARBA00022989"/>
    </source>
</evidence>
<feature type="transmembrane region" description="Helical" evidence="7">
    <location>
        <begin position="241"/>
        <end position="261"/>
    </location>
</feature>
<gene>
    <name evidence="9" type="ORF">DEX24_02460</name>
</gene>
<dbReference type="InterPro" id="IPR050545">
    <property type="entry name" value="Mycobact_MmpL"/>
</dbReference>
<evidence type="ECO:0000256" key="3">
    <source>
        <dbReference type="ARBA" id="ARBA00022475"/>
    </source>
</evidence>
<dbReference type="SUPFAM" id="SSF82866">
    <property type="entry name" value="Multidrug efflux transporter AcrB transmembrane domain"/>
    <property type="match status" value="2"/>
</dbReference>
<dbReference type="Gene3D" id="1.10.287.950">
    <property type="entry name" value="Methyl-accepting chemotaxis protein"/>
    <property type="match status" value="1"/>
</dbReference>
<feature type="transmembrane region" description="Helical" evidence="7">
    <location>
        <begin position="929"/>
        <end position="949"/>
    </location>
</feature>
<dbReference type="Pfam" id="PF03176">
    <property type="entry name" value="MMPL"/>
    <property type="match status" value="2"/>
</dbReference>
<feature type="transmembrane region" description="Helical" evidence="7">
    <location>
        <begin position="961"/>
        <end position="984"/>
    </location>
</feature>
<evidence type="ECO:0000256" key="2">
    <source>
        <dbReference type="ARBA" id="ARBA00010157"/>
    </source>
</evidence>
<dbReference type="InterPro" id="IPR004869">
    <property type="entry name" value="MMPL_dom"/>
</dbReference>
<evidence type="ECO:0000256" key="4">
    <source>
        <dbReference type="ARBA" id="ARBA00022692"/>
    </source>
</evidence>
<feature type="transmembrane region" description="Helical" evidence="7">
    <location>
        <begin position="267"/>
        <end position="289"/>
    </location>
</feature>
<keyword evidence="5 7" id="KW-1133">Transmembrane helix</keyword>
<dbReference type="GO" id="GO:0005886">
    <property type="term" value="C:plasma membrane"/>
    <property type="evidence" value="ECO:0007669"/>
    <property type="project" value="UniProtKB-SubCell"/>
</dbReference>